<dbReference type="Proteomes" id="UP001165121">
    <property type="component" value="Unassembled WGS sequence"/>
</dbReference>
<proteinExistence type="predicted"/>
<dbReference type="GO" id="GO:0003697">
    <property type="term" value="F:single-stranded DNA binding"/>
    <property type="evidence" value="ECO:0007669"/>
    <property type="project" value="TreeGrafter"/>
</dbReference>
<dbReference type="AlphaFoldDB" id="A0A9W6X1E5"/>
<keyword evidence="1" id="KW-0175">Coiled coil</keyword>
<gene>
    <name evidence="3" type="ORF">Pfra01_000475300</name>
</gene>
<evidence type="ECO:0000256" key="2">
    <source>
        <dbReference type="SAM" id="MobiDB-lite"/>
    </source>
</evidence>
<evidence type="ECO:0000256" key="1">
    <source>
        <dbReference type="ARBA" id="ARBA00023054"/>
    </source>
</evidence>
<dbReference type="EMBL" id="BSXT01000374">
    <property type="protein sequence ID" value="GMF25919.1"/>
    <property type="molecule type" value="Genomic_DNA"/>
</dbReference>
<reference evidence="3" key="1">
    <citation type="submission" date="2023-04" db="EMBL/GenBank/DDBJ databases">
        <title>Phytophthora fragariaefolia NBRC 109709.</title>
        <authorList>
            <person name="Ichikawa N."/>
            <person name="Sato H."/>
            <person name="Tonouchi N."/>
        </authorList>
    </citation>
    <scope>NUCLEOTIDE SEQUENCE</scope>
    <source>
        <strain evidence="3">NBRC 109709</strain>
    </source>
</reference>
<dbReference type="OrthoDB" id="10254973at2759"/>
<protein>
    <submittedName>
        <fullName evidence="3">Unnamed protein product</fullName>
    </submittedName>
</protein>
<sequence>MESAQSQTLSDVKELRNQHNSTRRKLERLERDVAEWRKEREGMADDTDLKEQKEQLERQQRAKDMEETEIRSKREALARELAYLDSEQRKVTSKLEKLDNEDVQRRLALQRADPDCIRAADWVKNNQHRLKRKVWGPIALELNETIHAKYVEDTLPKWLLAALVTECYEDYNTILRELNNGNSDRRIKASILNVEDGKCHAVHRPYSTEQMEGYREQYGMRGYLDETEDIINRGGHIFSEIASTERKAAFVTPYKKYVTSGSYTLMVST</sequence>
<accession>A0A9W6X1E5</accession>
<comment type="caution">
    <text evidence="3">The sequence shown here is derived from an EMBL/GenBank/DDBJ whole genome shotgun (WGS) entry which is preliminary data.</text>
</comment>
<organism evidence="3 4">
    <name type="scientific">Phytophthora fragariaefolia</name>
    <dbReference type="NCBI Taxonomy" id="1490495"/>
    <lineage>
        <taxon>Eukaryota</taxon>
        <taxon>Sar</taxon>
        <taxon>Stramenopiles</taxon>
        <taxon>Oomycota</taxon>
        <taxon>Peronosporomycetes</taxon>
        <taxon>Peronosporales</taxon>
        <taxon>Peronosporaceae</taxon>
        <taxon>Phytophthora</taxon>
    </lineage>
</organism>
<dbReference type="GO" id="GO:0000724">
    <property type="term" value="P:double-strand break repair via homologous recombination"/>
    <property type="evidence" value="ECO:0007669"/>
    <property type="project" value="TreeGrafter"/>
</dbReference>
<dbReference type="GO" id="GO:0005634">
    <property type="term" value="C:nucleus"/>
    <property type="evidence" value="ECO:0007669"/>
    <property type="project" value="TreeGrafter"/>
</dbReference>
<evidence type="ECO:0000313" key="3">
    <source>
        <dbReference type="EMBL" id="GMF25919.1"/>
    </source>
</evidence>
<dbReference type="GO" id="GO:0030915">
    <property type="term" value="C:Smc5-Smc6 complex"/>
    <property type="evidence" value="ECO:0007669"/>
    <property type="project" value="TreeGrafter"/>
</dbReference>
<feature type="compositionally biased region" description="Polar residues" evidence="2">
    <location>
        <begin position="1"/>
        <end position="10"/>
    </location>
</feature>
<feature type="compositionally biased region" description="Basic and acidic residues" evidence="2">
    <location>
        <begin position="27"/>
        <end position="71"/>
    </location>
</feature>
<feature type="region of interest" description="Disordered" evidence="2">
    <location>
        <begin position="1"/>
        <end position="71"/>
    </location>
</feature>
<dbReference type="PANTHER" id="PTHR45916:SF1">
    <property type="entry name" value="STRUCTURAL MAINTENANCE OF CHROMOSOMES PROTEIN 5"/>
    <property type="match status" value="1"/>
</dbReference>
<keyword evidence="4" id="KW-1185">Reference proteome</keyword>
<name>A0A9W6X1E5_9STRA</name>
<dbReference type="PANTHER" id="PTHR45916">
    <property type="entry name" value="STRUCTURAL MAINTENANCE OF CHROMOSOMES PROTEIN 5"/>
    <property type="match status" value="1"/>
</dbReference>
<evidence type="ECO:0000313" key="4">
    <source>
        <dbReference type="Proteomes" id="UP001165121"/>
    </source>
</evidence>